<gene>
    <name evidence="1" type="ORF">EDM52_18550</name>
</gene>
<keyword evidence="2" id="KW-1185">Reference proteome</keyword>
<evidence type="ECO:0000313" key="1">
    <source>
        <dbReference type="EMBL" id="RNB69968.1"/>
    </source>
</evidence>
<organism evidence="1 2">
    <name type="scientific">Brevibacillus invocatus</name>
    <dbReference type="NCBI Taxonomy" id="173959"/>
    <lineage>
        <taxon>Bacteria</taxon>
        <taxon>Bacillati</taxon>
        <taxon>Bacillota</taxon>
        <taxon>Bacilli</taxon>
        <taxon>Bacillales</taxon>
        <taxon>Paenibacillaceae</taxon>
        <taxon>Brevibacillus</taxon>
    </lineage>
</organism>
<name>A0A3M8C2P7_9BACL</name>
<dbReference type="RefSeq" id="WP_122910438.1">
    <property type="nucleotide sequence ID" value="NZ_RHHR01000036.1"/>
</dbReference>
<dbReference type="EMBL" id="RHHR01000036">
    <property type="protein sequence ID" value="RNB69968.1"/>
    <property type="molecule type" value="Genomic_DNA"/>
</dbReference>
<dbReference type="Proteomes" id="UP000282028">
    <property type="component" value="Unassembled WGS sequence"/>
</dbReference>
<comment type="caution">
    <text evidence="1">The sequence shown here is derived from an EMBL/GenBank/DDBJ whole genome shotgun (WGS) entry which is preliminary data.</text>
</comment>
<evidence type="ECO:0000313" key="2">
    <source>
        <dbReference type="Proteomes" id="UP000282028"/>
    </source>
</evidence>
<dbReference type="AlphaFoldDB" id="A0A3M8C2P7"/>
<protein>
    <submittedName>
        <fullName evidence="1">Uncharacterized protein</fullName>
    </submittedName>
</protein>
<accession>A0A3M8C2P7</accession>
<reference evidence="1 2" key="1">
    <citation type="submission" date="2018-10" db="EMBL/GenBank/DDBJ databases">
        <title>Phylogenomics of Brevibacillus.</title>
        <authorList>
            <person name="Dunlap C."/>
        </authorList>
    </citation>
    <scope>NUCLEOTIDE SEQUENCE [LARGE SCALE GENOMIC DNA]</scope>
    <source>
        <strain evidence="1 2">JCM 12215</strain>
    </source>
</reference>
<sequence>MQRYEYKGQALILKPSGGEIRWRGFFYFSGGIGMIETKESEIQHILKDCCPSYEQMMMEDGWGYSHASLDAVERVLPLTLGPGAQGSLISLLGEQSWPMFSSPEGGGSVFH</sequence>
<proteinExistence type="predicted"/>